<feature type="binding site" evidence="19">
    <location>
        <position position="84"/>
    </location>
    <ligand>
        <name>Cu(2+)</name>
        <dbReference type="ChEBI" id="CHEBI:29036"/>
        <label>1</label>
        <note>catalytic</note>
    </ligand>
</feature>
<feature type="binding site" evidence="19">
    <location>
        <position position="149"/>
    </location>
    <ligand>
        <name>Cu(2+)</name>
        <dbReference type="ChEBI" id="CHEBI:29036"/>
        <label>1</label>
        <note>catalytic</note>
    </ligand>
</feature>
<comment type="similarity">
    <text evidence="5">Belongs to the copper type II ascorbate-dependent monooxygenase family.</text>
</comment>
<evidence type="ECO:0000256" key="13">
    <source>
        <dbReference type="ARBA" id="ARBA00023157"/>
    </source>
</evidence>
<feature type="repeat" description="NHL" evidence="21">
    <location>
        <begin position="582"/>
        <end position="621"/>
    </location>
</feature>
<feature type="disulfide bond" evidence="20">
    <location>
        <begin position="91"/>
        <end position="108"/>
    </location>
</feature>
<comment type="catalytic activity">
    <reaction evidence="1">
        <text>a [peptide]-C-terminal (2S)-2-hydroxyglycine = a [peptide]-C-terminal amide + glyoxylate</text>
        <dbReference type="Rhea" id="RHEA:20924"/>
        <dbReference type="Rhea" id="RHEA-COMP:13485"/>
        <dbReference type="Rhea" id="RHEA-COMP:15321"/>
        <dbReference type="ChEBI" id="CHEBI:36655"/>
        <dbReference type="ChEBI" id="CHEBI:137001"/>
        <dbReference type="ChEBI" id="CHEBI:142768"/>
        <dbReference type="EC" id="4.3.2.5"/>
    </reaction>
</comment>
<keyword evidence="6" id="KW-0964">Secreted</keyword>
<feature type="compositionally biased region" description="Polar residues" evidence="22">
    <location>
        <begin position="783"/>
        <end position="810"/>
    </location>
</feature>
<evidence type="ECO:0000256" key="7">
    <source>
        <dbReference type="ARBA" id="ARBA00022723"/>
    </source>
</evidence>
<sequence>MACFRASKVLAILYSLVCINELFCSNEVKAVSEGSARYEGTIHIKMPGTRPLKKDAYLCTALQLPPTKQYIVRLEPNATQQTAHHMLLYGCSSPGAQLSSWYCQRGPCNGEQNIIYAWAKDAPSRNLPKDVGIGIGGDSGIRYLVLQVHYASVIPFEEGAKDFSGFTLRTSQHQLPYGAAIYLLWAGRGSIPPETSGMHVDVGCTYNEPEPMFAFAFRTHAHKLAKVITGYRVRNGVWTLLGKGNPQAPQAFYPMESTIEIKEGDMLVARCTYDSKGHDIHRVIHMGPSGDDEMCNFYIMYYSDAGRLEYSGGDCGQQNHPNVFKNFPPDSDTLLTDSPDLKYRESSVPIISTPVVYNKTSPDQETRKETAMVPVSFKISTDSPTRGTSQELDISDLGSAKEELPSAKAETQVGTEPSSQEHPALKENQPIIPVATSTPVIPVPQSTDEKELRVVSDWPSLTAVETSKLGQVTGVSLDSMGQVIVFHRGSRTWDDHTFDSSNVFQNADVVGTIKEHTVWIIDSSTGKIKGFWGKDMFFLPHGLTVDHEDNLWLTDVGSHQVFKFSPLGSSTQRLMSLGDKLVPGSDKSRFCQPTSVAVDRNGEFFVADGYCNSRILKFSAAGKLLSSLGEMSVSSPGIPAPGSLFIPHSLSMDQSSHTLYVADRENGRVQSFNSISGAFVDEIKLPEFGGKVFAVDFSVRKQGGVLHVVNGQSQKTGVQHSAVQGFTIRVADKVILQTWPSDREQALVQPHDVVSSADGSDVYVVELGPNRIWKLSSKRQVDSFSNKTSSTPVNTVPVKTSDHVTQSSHTILGETIDGLNPKQEESENTSTKGMSTHRASADPEQLKQNGKKPSLSPVAKTGVIGQPSPKPTETVTVKNNSVGGPQDDTLNSEDNVDITAGIIPALIILSVLAVPIVFLLLISITLRVRAYRRDKRNQMSDFHEGRKDFSVGRTRGWWSYMNCFDRQKYKFNRVTLQDFYSDSDSDGV</sequence>
<feature type="binding site" evidence="19">
    <location>
        <position position="220"/>
    </location>
    <ligand>
        <name>Cu(2+)</name>
        <dbReference type="ChEBI" id="CHEBI:29036"/>
        <label>1</label>
        <note>catalytic</note>
    </ligand>
</feature>
<evidence type="ECO:0000256" key="19">
    <source>
        <dbReference type="PIRSR" id="PIRSR600720-2"/>
    </source>
</evidence>
<feature type="binding site" evidence="19">
    <location>
        <position position="541"/>
    </location>
    <ligand>
        <name>Zn(2+)</name>
        <dbReference type="ChEBI" id="CHEBI:29105"/>
        <note>catalytic</note>
    </ligand>
</feature>
<dbReference type="GO" id="GO:0016020">
    <property type="term" value="C:membrane"/>
    <property type="evidence" value="ECO:0007669"/>
    <property type="project" value="InterPro"/>
</dbReference>
<keyword evidence="15" id="KW-0456">Lyase</keyword>
<reference evidence="28" key="1">
    <citation type="journal article" date="2017" name="bioRxiv">
        <title>Comparative analysis of the genomes of Stylophora pistillata and Acropora digitifera provides evidence for extensive differences between species of corals.</title>
        <authorList>
            <person name="Voolstra C.R."/>
            <person name="Li Y."/>
            <person name="Liew Y.J."/>
            <person name="Baumgarten S."/>
            <person name="Zoccola D."/>
            <person name="Flot J.-F."/>
            <person name="Tambutte S."/>
            <person name="Allemand D."/>
            <person name="Aranda M."/>
        </authorList>
    </citation>
    <scope>NUCLEOTIDE SEQUENCE [LARGE SCALE GENOMIC DNA]</scope>
</reference>
<comment type="subcellular location">
    <subcellularLocation>
        <location evidence="2">Secreted</location>
    </subcellularLocation>
</comment>
<protein>
    <submittedName>
        <fullName evidence="27">Peptidyl-glycine alpha-amidating monooxygenase</fullName>
    </submittedName>
</protein>
<feature type="binding site" evidence="19">
    <location>
        <position position="752"/>
    </location>
    <ligand>
        <name>Ca(2+)</name>
        <dbReference type="ChEBI" id="CHEBI:29108"/>
        <note>structural</note>
    </ligand>
</feature>
<feature type="signal peptide" evidence="24">
    <location>
        <begin position="1"/>
        <end position="24"/>
    </location>
</feature>
<feature type="disulfide bond" evidence="20">
    <location>
        <begin position="591"/>
        <end position="611"/>
    </location>
</feature>
<evidence type="ECO:0000256" key="22">
    <source>
        <dbReference type="SAM" id="MobiDB-lite"/>
    </source>
</evidence>
<dbReference type="PANTHER" id="PTHR10680">
    <property type="entry name" value="PEPTIDYL-GLYCINE ALPHA-AMIDATING MONOOXYGENASE"/>
    <property type="match status" value="1"/>
</dbReference>
<evidence type="ECO:0000259" key="25">
    <source>
        <dbReference type="Pfam" id="PF01082"/>
    </source>
</evidence>
<keyword evidence="9" id="KW-0677">Repeat</keyword>
<dbReference type="STRING" id="50429.A0A2B4SZT9"/>
<feature type="compositionally biased region" description="Polar residues" evidence="22">
    <location>
        <begin position="828"/>
        <end position="838"/>
    </location>
</feature>
<accession>A0A2B4SZT9</accession>
<evidence type="ECO:0000259" key="26">
    <source>
        <dbReference type="Pfam" id="PF03712"/>
    </source>
</evidence>
<evidence type="ECO:0000256" key="5">
    <source>
        <dbReference type="ARBA" id="ARBA00010676"/>
    </source>
</evidence>
<dbReference type="InterPro" id="IPR014784">
    <property type="entry name" value="Cu2_ascorb_mOase-like_C"/>
</dbReference>
<evidence type="ECO:0000256" key="2">
    <source>
        <dbReference type="ARBA" id="ARBA00004613"/>
    </source>
</evidence>
<keyword evidence="23" id="KW-0812">Transmembrane</keyword>
<keyword evidence="23" id="KW-0472">Membrane</keyword>
<feature type="domain" description="Copper type II ascorbate-dependent monooxygenase N-terminal" evidence="25">
    <location>
        <begin position="48"/>
        <end position="152"/>
    </location>
</feature>
<evidence type="ECO:0000256" key="14">
    <source>
        <dbReference type="ARBA" id="ARBA00023180"/>
    </source>
</evidence>
<feature type="disulfide bond" evidence="20">
    <location>
        <begin position="59"/>
        <end position="103"/>
    </location>
</feature>
<keyword evidence="14" id="KW-0325">Glycoprotein</keyword>
<comment type="catalytic activity">
    <reaction evidence="17">
        <text>a [peptide]-C-terminal glycine + 2 L-ascorbate + O2 = a [peptide]-C-terminal (2S)-2-hydroxyglycine + 2 monodehydro-L-ascorbate radical + H2O</text>
        <dbReference type="Rhea" id="RHEA:21452"/>
        <dbReference type="Rhea" id="RHEA-COMP:13486"/>
        <dbReference type="Rhea" id="RHEA-COMP:15321"/>
        <dbReference type="ChEBI" id="CHEBI:15377"/>
        <dbReference type="ChEBI" id="CHEBI:15379"/>
        <dbReference type="ChEBI" id="CHEBI:38290"/>
        <dbReference type="ChEBI" id="CHEBI:59513"/>
        <dbReference type="ChEBI" id="CHEBI:137000"/>
        <dbReference type="ChEBI" id="CHEBI:142768"/>
        <dbReference type="EC" id="1.14.17.3"/>
    </reaction>
</comment>
<dbReference type="PANTHER" id="PTHR10680:SF14">
    <property type="entry name" value="PEPTIDYL-GLYCINE ALPHA-AMIDATING MONOOXYGENASE"/>
    <property type="match status" value="1"/>
</dbReference>
<organism evidence="27 28">
    <name type="scientific">Stylophora pistillata</name>
    <name type="common">Smooth cauliflower coral</name>
    <dbReference type="NCBI Taxonomy" id="50429"/>
    <lineage>
        <taxon>Eukaryota</taxon>
        <taxon>Metazoa</taxon>
        <taxon>Cnidaria</taxon>
        <taxon>Anthozoa</taxon>
        <taxon>Hexacorallia</taxon>
        <taxon>Scleractinia</taxon>
        <taxon>Astrocoeniina</taxon>
        <taxon>Pocilloporidae</taxon>
        <taxon>Stylophora</taxon>
    </lineage>
</organism>
<dbReference type="Pfam" id="PF01436">
    <property type="entry name" value="NHL"/>
    <property type="match status" value="1"/>
</dbReference>
<feature type="binding site" evidence="19">
    <location>
        <position position="294"/>
    </location>
    <ligand>
        <name>Cu(2+)</name>
        <dbReference type="ChEBI" id="CHEBI:29036"/>
        <label>1</label>
        <note>catalytic</note>
    </ligand>
</feature>
<evidence type="ECO:0000256" key="16">
    <source>
        <dbReference type="ARBA" id="ARBA00023268"/>
    </source>
</evidence>
<feature type="binding site" evidence="18">
    <location>
        <position position="664"/>
    </location>
    <ligand>
        <name>a protein</name>
        <dbReference type="ChEBI" id="CHEBI:16541"/>
    </ligand>
    <ligandPart>
        <name>C-terminal Xaa-(2S)-2-hydroxyglycine residue</name>
        <dbReference type="ChEBI" id="CHEBI:142768"/>
    </ligandPart>
</feature>
<feature type="binding site" evidence="19">
    <location>
        <position position="85"/>
    </location>
    <ligand>
        <name>Cu(2+)</name>
        <dbReference type="ChEBI" id="CHEBI:29036"/>
        <label>1</label>
        <note>catalytic</note>
    </ligand>
</feature>
<keyword evidence="23" id="KW-1133">Transmembrane helix</keyword>
<keyword evidence="13 20" id="KW-1015">Disulfide bond</keyword>
<keyword evidence="28" id="KW-1185">Reference proteome</keyword>
<feature type="binding site" evidence="19">
    <location>
        <position position="751"/>
    </location>
    <ligand>
        <name>Zn(2+)</name>
        <dbReference type="ChEBI" id="CHEBI:29105"/>
        <note>catalytic</note>
    </ligand>
</feature>
<evidence type="ECO:0000256" key="15">
    <source>
        <dbReference type="ARBA" id="ARBA00023239"/>
    </source>
</evidence>
<evidence type="ECO:0000256" key="20">
    <source>
        <dbReference type="PIRSR" id="PIRSR600720-3"/>
    </source>
</evidence>
<dbReference type="InterPro" id="IPR024548">
    <property type="entry name" value="Cu2_monoox_C"/>
</dbReference>
<evidence type="ECO:0000256" key="11">
    <source>
        <dbReference type="ARBA" id="ARBA00023008"/>
    </source>
</evidence>
<dbReference type="InterPro" id="IPR000720">
    <property type="entry name" value="PHM/PAL"/>
</dbReference>
<evidence type="ECO:0000256" key="4">
    <source>
        <dbReference type="ARBA" id="ARBA00010263"/>
    </source>
</evidence>
<evidence type="ECO:0000313" key="28">
    <source>
        <dbReference type="Proteomes" id="UP000225706"/>
    </source>
</evidence>
<comment type="cofactor">
    <cofactor evidence="19">
        <name>Zn(2+)</name>
        <dbReference type="ChEBI" id="CHEBI:29105"/>
    </cofactor>
    <text evidence="19">Binds one Zn(2+) ion per subunit.</text>
</comment>
<feature type="binding site" evidence="19">
    <location>
        <position position="222"/>
    </location>
    <ligand>
        <name>Cu(2+)</name>
        <dbReference type="ChEBI" id="CHEBI:29036"/>
        <label>1</label>
        <note>catalytic</note>
    </ligand>
</feature>
<dbReference type="GO" id="GO:0005576">
    <property type="term" value="C:extracellular region"/>
    <property type="evidence" value="ECO:0007669"/>
    <property type="project" value="UniProtKB-SubCell"/>
</dbReference>
<dbReference type="GO" id="GO:0004598">
    <property type="term" value="F:peptidylamidoglycolate lyase activity"/>
    <property type="evidence" value="ECO:0007669"/>
    <property type="project" value="UniProtKB-EC"/>
</dbReference>
<dbReference type="GO" id="GO:0006518">
    <property type="term" value="P:peptide metabolic process"/>
    <property type="evidence" value="ECO:0007669"/>
    <property type="project" value="InterPro"/>
</dbReference>
<feature type="binding site" evidence="19">
    <location>
        <position position="543"/>
    </location>
    <ligand>
        <name>Ca(2+)</name>
        <dbReference type="ChEBI" id="CHEBI:29108"/>
        <note>structural</note>
    </ligand>
</feature>
<dbReference type="InterPro" id="IPR036939">
    <property type="entry name" value="Cu2_ascorb_mOase_N_sf"/>
</dbReference>
<feature type="compositionally biased region" description="Polar residues" evidence="22">
    <location>
        <begin position="412"/>
        <end position="421"/>
    </location>
</feature>
<feature type="binding site" evidence="19">
    <location>
        <position position="648"/>
    </location>
    <ligand>
        <name>Zn(2+)</name>
        <dbReference type="ChEBI" id="CHEBI:29105"/>
        <note>catalytic</note>
    </ligand>
</feature>
<name>A0A2B4SZT9_STYPI</name>
<dbReference type="InterPro" id="IPR000323">
    <property type="entry name" value="Cu2_ascorb_mOase_N"/>
</dbReference>
<feature type="binding site" evidence="19">
    <location>
        <position position="475"/>
    </location>
    <ligand>
        <name>Ca(2+)</name>
        <dbReference type="ChEBI" id="CHEBI:29108"/>
        <note>structural</note>
    </ligand>
</feature>
<dbReference type="SUPFAM" id="SSF49742">
    <property type="entry name" value="PHM/PNGase F"/>
    <property type="match status" value="2"/>
</dbReference>
<comment type="similarity">
    <text evidence="4">In the N-terminal section; belongs to the copper type II ascorbate-dependent monooxygenase family.</text>
</comment>
<keyword evidence="19" id="KW-0862">Zinc</keyword>
<feature type="binding site" evidence="18">
    <location>
        <position position="488"/>
    </location>
    <ligand>
        <name>a protein</name>
        <dbReference type="ChEBI" id="CHEBI:16541"/>
    </ligand>
    <ligandPart>
        <name>C-terminal Xaa-(2S)-2-hydroxyglycine residue</name>
        <dbReference type="ChEBI" id="CHEBI:142768"/>
    </ligandPart>
</feature>
<dbReference type="GO" id="GO:0005507">
    <property type="term" value="F:copper ion binding"/>
    <property type="evidence" value="ECO:0007669"/>
    <property type="project" value="InterPro"/>
</dbReference>
<feature type="compositionally biased region" description="Polar residues" evidence="22">
    <location>
        <begin position="871"/>
        <end position="889"/>
    </location>
</feature>
<feature type="binding site" evidence="18">
    <location>
        <position position="610"/>
    </location>
    <ligand>
        <name>a protein</name>
        <dbReference type="ChEBI" id="CHEBI:16541"/>
    </ligand>
    <ligandPart>
        <name>C-terminal Xaa-(2S)-2-hydroxyglycine residue</name>
        <dbReference type="ChEBI" id="CHEBI:142768"/>
    </ligandPart>
</feature>
<feature type="region of interest" description="Disordered" evidence="22">
    <location>
        <begin position="403"/>
        <end position="427"/>
    </location>
</feature>
<dbReference type="GO" id="GO:0004504">
    <property type="term" value="F:peptidylglycine monooxygenase activity"/>
    <property type="evidence" value="ECO:0007669"/>
    <property type="project" value="UniProtKB-EC"/>
</dbReference>
<feature type="domain" description="Copper type II ascorbate-dependent monooxygenase C-terminal" evidence="26">
    <location>
        <begin position="179"/>
        <end position="326"/>
    </location>
</feature>
<dbReference type="Pfam" id="PF01082">
    <property type="entry name" value="Cu2_monooxygen"/>
    <property type="match status" value="1"/>
</dbReference>
<feature type="region of interest" description="Disordered" evidence="22">
    <location>
        <begin position="783"/>
        <end position="889"/>
    </location>
</feature>
<dbReference type="SUPFAM" id="SSF101898">
    <property type="entry name" value="NHL repeat"/>
    <property type="match status" value="1"/>
</dbReference>
<dbReference type="Gene3D" id="2.60.120.230">
    <property type="match status" value="1"/>
</dbReference>
<keyword evidence="11 19" id="KW-0186">Copper</keyword>
<dbReference type="CDD" id="cd14958">
    <property type="entry name" value="NHL_PAL_like"/>
    <property type="match status" value="1"/>
</dbReference>
<evidence type="ECO:0000256" key="6">
    <source>
        <dbReference type="ARBA" id="ARBA00022525"/>
    </source>
</evidence>
<keyword evidence="10" id="KW-0560">Oxidoreductase</keyword>
<dbReference type="InterPro" id="IPR008977">
    <property type="entry name" value="PHM/PNGase_F_dom_sf"/>
</dbReference>
<evidence type="ECO:0000256" key="24">
    <source>
        <dbReference type="SAM" id="SignalP"/>
    </source>
</evidence>
<dbReference type="InterPro" id="IPR001258">
    <property type="entry name" value="NHL_repeat"/>
</dbReference>
<feature type="disulfide bond" evidence="20">
    <location>
        <begin position="271"/>
        <end position="295"/>
    </location>
</feature>
<comment type="caution">
    <text evidence="27">The sequence shown here is derived from an EMBL/GenBank/DDBJ whole genome shotgun (WGS) entry which is preliminary data.</text>
</comment>
<proteinExistence type="inferred from homology"/>
<evidence type="ECO:0000256" key="23">
    <source>
        <dbReference type="SAM" id="Phobius"/>
    </source>
</evidence>
<gene>
    <name evidence="27" type="primary">PAM</name>
    <name evidence="27" type="ORF">AWC38_SpisGene355</name>
</gene>
<dbReference type="PROSITE" id="PS51125">
    <property type="entry name" value="NHL"/>
    <property type="match status" value="2"/>
</dbReference>
<evidence type="ECO:0000256" key="12">
    <source>
        <dbReference type="ARBA" id="ARBA00023033"/>
    </source>
</evidence>
<evidence type="ECO:0000256" key="8">
    <source>
        <dbReference type="ARBA" id="ARBA00022729"/>
    </source>
</evidence>
<comment type="similarity">
    <text evidence="3">In the C-terminal section; belongs to the peptidyl-alpha-hydroxyglycine alpha-amidating lyase family.</text>
</comment>
<evidence type="ECO:0000256" key="9">
    <source>
        <dbReference type="ARBA" id="ARBA00022737"/>
    </source>
</evidence>
<evidence type="ECO:0000256" key="17">
    <source>
        <dbReference type="ARBA" id="ARBA00048431"/>
    </source>
</evidence>
<dbReference type="EMBL" id="LSMT01000002">
    <property type="protein sequence ID" value="PFX34689.1"/>
    <property type="molecule type" value="Genomic_DNA"/>
</dbReference>
<dbReference type="Gene3D" id="2.60.120.310">
    <property type="entry name" value="Copper type II, ascorbate-dependent monooxygenase, N-terminal domain"/>
    <property type="match status" value="1"/>
</dbReference>
<keyword evidence="19" id="KW-0106">Calcium</keyword>
<keyword evidence="8 24" id="KW-0732">Signal</keyword>
<evidence type="ECO:0000256" key="3">
    <source>
        <dbReference type="ARBA" id="ARBA00006026"/>
    </source>
</evidence>
<feature type="transmembrane region" description="Helical" evidence="23">
    <location>
        <begin position="902"/>
        <end position="926"/>
    </location>
</feature>
<evidence type="ECO:0000313" key="27">
    <source>
        <dbReference type="EMBL" id="PFX34689.1"/>
    </source>
</evidence>
<evidence type="ECO:0000256" key="18">
    <source>
        <dbReference type="PIRSR" id="PIRSR600720-1"/>
    </source>
</evidence>
<keyword evidence="16" id="KW-0511">Multifunctional enzyme</keyword>
<comment type="cofactor">
    <cofactor evidence="19">
        <name>Cu(2+)</name>
        <dbReference type="ChEBI" id="CHEBI:29036"/>
    </cofactor>
    <text evidence="19">Binds 2 Cu(2+) ions per subunit.</text>
</comment>
<dbReference type="Pfam" id="PF03712">
    <property type="entry name" value="Cu2_monoox_C"/>
    <property type="match status" value="1"/>
</dbReference>
<dbReference type="InterPro" id="IPR011042">
    <property type="entry name" value="6-blade_b-propeller_TolB-like"/>
</dbReference>
<dbReference type="Gene3D" id="2.120.10.30">
    <property type="entry name" value="TolB, C-terminal domain"/>
    <property type="match status" value="1"/>
</dbReference>
<dbReference type="AlphaFoldDB" id="A0A2B4SZT9"/>
<feature type="chain" id="PRO_5012857803" evidence="24">
    <location>
        <begin position="25"/>
        <end position="988"/>
    </location>
</feature>
<dbReference type="OrthoDB" id="10018185at2759"/>
<dbReference type="FunFam" id="2.60.120.310:FF:000005">
    <property type="entry name" value="Peptidylglycine alpha-hydroxylating monooxygenase"/>
    <property type="match status" value="1"/>
</dbReference>
<evidence type="ECO:0000256" key="1">
    <source>
        <dbReference type="ARBA" id="ARBA00000686"/>
    </source>
</evidence>
<keyword evidence="12 27" id="KW-0503">Monooxygenase</keyword>
<dbReference type="Proteomes" id="UP000225706">
    <property type="component" value="Unassembled WGS sequence"/>
</dbReference>
<evidence type="ECO:0000256" key="21">
    <source>
        <dbReference type="PROSITE-ProRule" id="PRU00504"/>
    </source>
</evidence>
<dbReference type="PRINTS" id="PR00790">
    <property type="entry name" value="PAMONOXGNASE"/>
</dbReference>
<feature type="disulfide bond" evidence="20">
    <location>
        <begin position="204"/>
        <end position="315"/>
    </location>
</feature>
<feature type="repeat" description="NHL" evidence="21">
    <location>
        <begin position="526"/>
        <end position="567"/>
    </location>
</feature>
<evidence type="ECO:0000256" key="10">
    <source>
        <dbReference type="ARBA" id="ARBA00023002"/>
    </source>
</evidence>
<keyword evidence="7 19" id="KW-0479">Metal-binding</keyword>